<evidence type="ECO:0000259" key="6">
    <source>
        <dbReference type="PROSITE" id="PS50026"/>
    </source>
</evidence>
<reference evidence="7 8" key="1">
    <citation type="journal article" date="2013" name="Nat. Commun.">
        <title>Genome analysis reveals insights into physiology and longevity of the Brandt's bat Myotis brandtii.</title>
        <authorList>
            <person name="Seim I."/>
            <person name="Fang X."/>
            <person name="Xiong Z."/>
            <person name="Lobanov A.V."/>
            <person name="Huang Z."/>
            <person name="Ma S."/>
            <person name="Feng Y."/>
            <person name="Turanov A.A."/>
            <person name="Zhu Y."/>
            <person name="Lenz T.L."/>
            <person name="Gerashchenko M.V."/>
            <person name="Fan D."/>
            <person name="Hee Yim S."/>
            <person name="Yao X."/>
            <person name="Jordan D."/>
            <person name="Xiong Y."/>
            <person name="Ma Y."/>
            <person name="Lyapunov A.N."/>
            <person name="Chen G."/>
            <person name="Kulakova O.I."/>
            <person name="Sun Y."/>
            <person name="Lee S.G."/>
            <person name="Bronson R.T."/>
            <person name="Moskalev A.A."/>
            <person name="Sunyaev S.R."/>
            <person name="Zhang G."/>
            <person name="Krogh A."/>
            <person name="Wang J."/>
            <person name="Gladyshev V.N."/>
        </authorList>
    </citation>
    <scope>NUCLEOTIDE SEQUENCE [LARGE SCALE GENOMIC DNA]</scope>
</reference>
<dbReference type="FunFam" id="2.10.25.10:FF:000955">
    <property type="entry name" value="Neurogenic locus notch homolog protein 1"/>
    <property type="match status" value="1"/>
</dbReference>
<sequence length="154" mass="15800">MNAALAPRTWCAGATPRPARTAASAGRPTSCTAASATAAGPASTAHTPATVRLTGIDVTHLCRNGGLCMDADNTHHCRCQPGYTGSYCEDQVDECSPSPCQNGATCTDYPGGYSCEVGTHPGGGRDVSGVALSAGPWVRSQLSREDSAQQMRMP</sequence>
<comment type="caution">
    <text evidence="5">Lacks conserved residue(s) required for the propagation of feature annotation.</text>
</comment>
<gene>
    <name evidence="7" type="ORF">D623_10013939</name>
</gene>
<dbReference type="CDD" id="cd00054">
    <property type="entry name" value="EGF_CA"/>
    <property type="match status" value="2"/>
</dbReference>
<name>S7Q2F3_MYOBR</name>
<dbReference type="EMBL" id="KE164357">
    <property type="protein sequence ID" value="EPQ17443.1"/>
    <property type="molecule type" value="Genomic_DNA"/>
</dbReference>
<dbReference type="PANTHER" id="PTHR24049">
    <property type="entry name" value="CRUMBS FAMILY MEMBER"/>
    <property type="match status" value="1"/>
</dbReference>
<feature type="disulfide bond" evidence="5">
    <location>
        <begin position="79"/>
        <end position="88"/>
    </location>
</feature>
<evidence type="ECO:0000256" key="2">
    <source>
        <dbReference type="ARBA" id="ARBA00022737"/>
    </source>
</evidence>
<feature type="domain" description="EGF-like" evidence="6">
    <location>
        <begin position="91"/>
        <end position="116"/>
    </location>
</feature>
<dbReference type="SUPFAM" id="SSF57196">
    <property type="entry name" value="EGF/Laminin"/>
    <property type="match status" value="2"/>
</dbReference>
<keyword evidence="3 5" id="KW-1015">Disulfide bond</keyword>
<keyword evidence="2" id="KW-0677">Repeat</keyword>
<organism evidence="7 8">
    <name type="scientific">Myotis brandtii</name>
    <name type="common">Brandt's bat</name>
    <dbReference type="NCBI Taxonomy" id="109478"/>
    <lineage>
        <taxon>Eukaryota</taxon>
        <taxon>Metazoa</taxon>
        <taxon>Chordata</taxon>
        <taxon>Craniata</taxon>
        <taxon>Vertebrata</taxon>
        <taxon>Euteleostomi</taxon>
        <taxon>Mammalia</taxon>
        <taxon>Eutheria</taxon>
        <taxon>Laurasiatheria</taxon>
        <taxon>Chiroptera</taxon>
        <taxon>Yangochiroptera</taxon>
        <taxon>Vespertilionidae</taxon>
        <taxon>Myotis</taxon>
    </lineage>
</organism>
<evidence type="ECO:0000256" key="1">
    <source>
        <dbReference type="ARBA" id="ARBA00022536"/>
    </source>
</evidence>
<dbReference type="PROSITE" id="PS50026">
    <property type="entry name" value="EGF_3"/>
    <property type="match status" value="2"/>
</dbReference>
<keyword evidence="4" id="KW-0325">Glycoprotein</keyword>
<dbReference type="PANTHER" id="PTHR24049:SF35">
    <property type="entry name" value="EGF-LIKE DOMAIN-CONTAINING PROTEIN"/>
    <property type="match status" value="1"/>
</dbReference>
<dbReference type="InterPro" id="IPR000742">
    <property type="entry name" value="EGF"/>
</dbReference>
<keyword evidence="8" id="KW-1185">Reference proteome</keyword>
<dbReference type="SMART" id="SM00181">
    <property type="entry name" value="EGF"/>
    <property type="match status" value="1"/>
</dbReference>
<dbReference type="PROSITE" id="PS01187">
    <property type="entry name" value="EGF_CA"/>
    <property type="match status" value="1"/>
</dbReference>
<dbReference type="Proteomes" id="UP000052978">
    <property type="component" value="Unassembled WGS sequence"/>
</dbReference>
<dbReference type="AlphaFoldDB" id="S7Q2F3"/>
<dbReference type="InterPro" id="IPR001881">
    <property type="entry name" value="EGF-like_Ca-bd_dom"/>
</dbReference>
<dbReference type="Pfam" id="PF00008">
    <property type="entry name" value="EGF"/>
    <property type="match status" value="2"/>
</dbReference>
<dbReference type="PROSITE" id="PS00022">
    <property type="entry name" value="EGF_1"/>
    <property type="match status" value="1"/>
</dbReference>
<protein>
    <submittedName>
        <fullName evidence="7">Neurogenic locus notch protein like protein</fullName>
    </submittedName>
</protein>
<dbReference type="PROSITE" id="PS01186">
    <property type="entry name" value="EGF_2"/>
    <property type="match status" value="1"/>
</dbReference>
<evidence type="ECO:0000256" key="5">
    <source>
        <dbReference type="PROSITE-ProRule" id="PRU00076"/>
    </source>
</evidence>
<evidence type="ECO:0000256" key="4">
    <source>
        <dbReference type="ARBA" id="ARBA00023180"/>
    </source>
</evidence>
<evidence type="ECO:0000313" key="8">
    <source>
        <dbReference type="Proteomes" id="UP000052978"/>
    </source>
</evidence>
<dbReference type="SMART" id="SM00179">
    <property type="entry name" value="EGF_CA"/>
    <property type="match status" value="2"/>
</dbReference>
<dbReference type="InterPro" id="IPR018097">
    <property type="entry name" value="EGF_Ca-bd_CS"/>
</dbReference>
<evidence type="ECO:0000313" key="7">
    <source>
        <dbReference type="EMBL" id="EPQ17443.1"/>
    </source>
</evidence>
<proteinExistence type="predicted"/>
<dbReference type="Gene3D" id="2.10.25.10">
    <property type="entry name" value="Laminin"/>
    <property type="match status" value="2"/>
</dbReference>
<accession>S7Q2F3</accession>
<keyword evidence="1 5" id="KW-0245">EGF-like domain</keyword>
<feature type="domain" description="EGF-like" evidence="6">
    <location>
        <begin position="54"/>
        <end position="89"/>
    </location>
</feature>
<dbReference type="InterPro" id="IPR051022">
    <property type="entry name" value="Notch_Cell-Fate_Det"/>
</dbReference>
<dbReference type="GO" id="GO:0005509">
    <property type="term" value="F:calcium ion binding"/>
    <property type="evidence" value="ECO:0007669"/>
    <property type="project" value="InterPro"/>
</dbReference>
<evidence type="ECO:0000256" key="3">
    <source>
        <dbReference type="ARBA" id="ARBA00023157"/>
    </source>
</evidence>